<dbReference type="Pfam" id="PF08240">
    <property type="entry name" value="ADH_N"/>
    <property type="match status" value="1"/>
</dbReference>
<dbReference type="PANTHER" id="PTHR43880">
    <property type="entry name" value="ALCOHOL DEHYDROGENASE"/>
    <property type="match status" value="1"/>
</dbReference>
<dbReference type="InterPro" id="IPR013149">
    <property type="entry name" value="ADH-like_C"/>
</dbReference>
<keyword evidence="9" id="KW-1185">Reference proteome</keyword>
<evidence type="ECO:0000256" key="6">
    <source>
        <dbReference type="RuleBase" id="RU361277"/>
    </source>
</evidence>
<feature type="domain" description="Enoyl reductase (ER)" evidence="7">
    <location>
        <begin position="18"/>
        <end position="373"/>
    </location>
</feature>
<evidence type="ECO:0000256" key="5">
    <source>
        <dbReference type="ARBA" id="ARBA00023027"/>
    </source>
</evidence>
<dbReference type="InterPro" id="IPR013154">
    <property type="entry name" value="ADH-like_N"/>
</dbReference>
<gene>
    <name evidence="8" type="ORF">FVF58_46665</name>
</gene>
<accession>A0A5B0G5S9</accession>
<evidence type="ECO:0000256" key="1">
    <source>
        <dbReference type="ARBA" id="ARBA00001947"/>
    </source>
</evidence>
<comment type="similarity">
    <text evidence="6">Belongs to the zinc-containing alcohol dehydrogenase family.</text>
</comment>
<evidence type="ECO:0000313" key="8">
    <source>
        <dbReference type="EMBL" id="KAA0997941.1"/>
    </source>
</evidence>
<keyword evidence="2 6" id="KW-0479">Metal-binding</keyword>
<evidence type="ECO:0000256" key="3">
    <source>
        <dbReference type="ARBA" id="ARBA00022833"/>
    </source>
</evidence>
<comment type="cofactor">
    <cofactor evidence="1 6">
        <name>Zn(2+)</name>
        <dbReference type="ChEBI" id="CHEBI:29105"/>
    </cofactor>
</comment>
<dbReference type="RefSeq" id="WP_149676316.1">
    <property type="nucleotide sequence ID" value="NZ_VTUZ01000068.1"/>
</dbReference>
<dbReference type="GO" id="GO:0051903">
    <property type="term" value="F:S-(hydroxymethyl)glutathione dehydrogenase [NAD(P)+] activity"/>
    <property type="evidence" value="ECO:0007669"/>
    <property type="project" value="TreeGrafter"/>
</dbReference>
<dbReference type="InterPro" id="IPR002328">
    <property type="entry name" value="ADH_Zn_CS"/>
</dbReference>
<evidence type="ECO:0000256" key="2">
    <source>
        <dbReference type="ARBA" id="ARBA00022723"/>
    </source>
</evidence>
<keyword evidence="5" id="KW-0520">NAD</keyword>
<dbReference type="PROSITE" id="PS00059">
    <property type="entry name" value="ADH_ZINC"/>
    <property type="match status" value="1"/>
</dbReference>
<comment type="caution">
    <text evidence="8">The sequence shown here is derived from an EMBL/GenBank/DDBJ whole genome shotgun (WGS) entry which is preliminary data.</text>
</comment>
<keyword evidence="3 6" id="KW-0862">Zinc</keyword>
<keyword evidence="4" id="KW-0560">Oxidoreductase</keyword>
<dbReference type="InterPro" id="IPR020843">
    <property type="entry name" value="ER"/>
</dbReference>
<dbReference type="CDD" id="cd08281">
    <property type="entry name" value="liver_ADH_like1"/>
    <property type="match status" value="1"/>
</dbReference>
<reference evidence="8 9" key="1">
    <citation type="submission" date="2019-08" db="EMBL/GenBank/DDBJ databases">
        <title>Paraburkholderia sp. DCY113.</title>
        <authorList>
            <person name="Kang J."/>
        </authorList>
    </citation>
    <scope>NUCLEOTIDE SEQUENCE [LARGE SCALE GENOMIC DNA]</scope>
    <source>
        <strain evidence="8 9">DCY113</strain>
    </source>
</reference>
<dbReference type="SUPFAM" id="SSF51735">
    <property type="entry name" value="NAD(P)-binding Rossmann-fold domains"/>
    <property type="match status" value="1"/>
</dbReference>
<dbReference type="SUPFAM" id="SSF50129">
    <property type="entry name" value="GroES-like"/>
    <property type="match status" value="2"/>
</dbReference>
<evidence type="ECO:0000313" key="9">
    <source>
        <dbReference type="Proteomes" id="UP000325273"/>
    </source>
</evidence>
<dbReference type="AlphaFoldDB" id="A0A5B0G5S9"/>
<dbReference type="EMBL" id="VTUZ01000068">
    <property type="protein sequence ID" value="KAA0997941.1"/>
    <property type="molecule type" value="Genomic_DNA"/>
</dbReference>
<dbReference type="Gene3D" id="3.40.50.720">
    <property type="entry name" value="NAD(P)-binding Rossmann-like Domain"/>
    <property type="match status" value="1"/>
</dbReference>
<dbReference type="GO" id="GO:0005829">
    <property type="term" value="C:cytosol"/>
    <property type="evidence" value="ECO:0007669"/>
    <property type="project" value="TreeGrafter"/>
</dbReference>
<dbReference type="InterPro" id="IPR036291">
    <property type="entry name" value="NAD(P)-bd_dom_sf"/>
</dbReference>
<dbReference type="Proteomes" id="UP000325273">
    <property type="component" value="Unassembled WGS sequence"/>
</dbReference>
<organism evidence="8 9">
    <name type="scientific">Paraburkholderia panacisoli</name>
    <dbReference type="NCBI Taxonomy" id="2603818"/>
    <lineage>
        <taxon>Bacteria</taxon>
        <taxon>Pseudomonadati</taxon>
        <taxon>Pseudomonadota</taxon>
        <taxon>Betaproteobacteria</taxon>
        <taxon>Burkholderiales</taxon>
        <taxon>Burkholderiaceae</taxon>
        <taxon>Paraburkholderia</taxon>
    </lineage>
</organism>
<sequence length="375" mass="38855">MKIKAAVLEAMGAAYPYAVSRPLRIDEVDLAPPGADEVLIKIAAAGLCHSDLSVINGDRPRPMPMALGHEAAGVVVELGTGVTDLRIGDHVVVVFVPSCGHCAPCAEGRPALCEPGAAANGAGTLLSGGRRLTRSGEALNHHLGCSVFAEYATVSRRSVVRIDASVPLDEAALFGCAVLTGVGAVVNTAQVRVGGSVAVVGLGGVGLAALIGAQAAGARQIIAVDLSDAKLDQARALGATHTVNAGRDEAVEQIRALSSDGVEFAFEFPGAIRALDLAYRITRRGGMTVTAGLPPATALWPLPAVSLVAEERTLKGSYIGTCVPARDIPHYIDLYMQGRLPVNKLLTGHLTLEEINHGFDLLHEGKAIRQVVVFE</sequence>
<dbReference type="SMART" id="SM00829">
    <property type="entry name" value="PKS_ER"/>
    <property type="match status" value="1"/>
</dbReference>
<proteinExistence type="inferred from homology"/>
<evidence type="ECO:0000259" key="7">
    <source>
        <dbReference type="SMART" id="SM00829"/>
    </source>
</evidence>
<name>A0A5B0G5S9_9BURK</name>
<dbReference type="PANTHER" id="PTHR43880:SF12">
    <property type="entry name" value="ALCOHOL DEHYDROGENASE CLASS-3"/>
    <property type="match status" value="1"/>
</dbReference>
<dbReference type="Pfam" id="PF00107">
    <property type="entry name" value="ADH_zinc_N"/>
    <property type="match status" value="1"/>
</dbReference>
<protein>
    <submittedName>
        <fullName evidence="8">Alcohol dehydrogenase catalytic domain-containing protein</fullName>
    </submittedName>
</protein>
<dbReference type="GO" id="GO:0008270">
    <property type="term" value="F:zinc ion binding"/>
    <property type="evidence" value="ECO:0007669"/>
    <property type="project" value="InterPro"/>
</dbReference>
<dbReference type="Gene3D" id="3.90.180.10">
    <property type="entry name" value="Medium-chain alcohol dehydrogenases, catalytic domain"/>
    <property type="match status" value="1"/>
</dbReference>
<dbReference type="GO" id="GO:0046294">
    <property type="term" value="P:formaldehyde catabolic process"/>
    <property type="evidence" value="ECO:0007669"/>
    <property type="project" value="TreeGrafter"/>
</dbReference>
<evidence type="ECO:0000256" key="4">
    <source>
        <dbReference type="ARBA" id="ARBA00023002"/>
    </source>
</evidence>
<dbReference type="FunFam" id="3.40.50.720:FF:000003">
    <property type="entry name" value="S-(hydroxymethyl)glutathione dehydrogenase"/>
    <property type="match status" value="1"/>
</dbReference>
<dbReference type="InterPro" id="IPR011032">
    <property type="entry name" value="GroES-like_sf"/>
</dbReference>